<protein>
    <submittedName>
        <fullName evidence="1">Uncharacterized protein</fullName>
    </submittedName>
</protein>
<sequence>MFDLLLKRFFMRGVQIHLNCEYVSNCSDARSNANVNSVIYNQSAYDQCGEFACMREDVGGRRWRQMTGTLTHRQDGTQGGMDTMETMETEDVGGRRWRQMTGTLTHRQDGTQGGMDTMETMETVCWRHPPNATESEQRNILLEPARAGAQDGSMTDNMVTDPGMDMTTSKNKAHETTTAAAGHSLQVCTCGWVKITSFRGLRTHQGRRGCLREQRQGPRIDQYFLRSKQSSQSIEAQ</sequence>
<evidence type="ECO:0000313" key="1">
    <source>
        <dbReference type="EMBL" id="ROL42750.1"/>
    </source>
</evidence>
<dbReference type="EMBL" id="RJVU01049346">
    <property type="protein sequence ID" value="ROL42750.1"/>
    <property type="molecule type" value="Genomic_DNA"/>
</dbReference>
<dbReference type="OrthoDB" id="8962270at2759"/>
<evidence type="ECO:0000313" key="2">
    <source>
        <dbReference type="Proteomes" id="UP000281406"/>
    </source>
</evidence>
<name>A0A3N0YAB9_ANAGA</name>
<keyword evidence="2" id="KW-1185">Reference proteome</keyword>
<gene>
    <name evidence="1" type="ORF">DPX16_8667</name>
</gene>
<dbReference type="Proteomes" id="UP000281406">
    <property type="component" value="Unassembled WGS sequence"/>
</dbReference>
<reference evidence="1 2" key="1">
    <citation type="submission" date="2018-10" db="EMBL/GenBank/DDBJ databases">
        <title>Genome assembly for a Yunnan-Guizhou Plateau 3E fish, Anabarilius grahami (Regan), and its evolutionary and genetic applications.</title>
        <authorList>
            <person name="Jiang W."/>
        </authorList>
    </citation>
    <scope>NUCLEOTIDE SEQUENCE [LARGE SCALE GENOMIC DNA]</scope>
    <source>
        <strain evidence="1">AG-KIZ</strain>
        <tissue evidence="1">Muscle</tissue>
    </source>
</reference>
<dbReference type="AlphaFoldDB" id="A0A3N0YAB9"/>
<proteinExistence type="predicted"/>
<comment type="caution">
    <text evidence="1">The sequence shown here is derived from an EMBL/GenBank/DDBJ whole genome shotgun (WGS) entry which is preliminary data.</text>
</comment>
<accession>A0A3N0YAB9</accession>
<organism evidence="1 2">
    <name type="scientific">Anabarilius grahami</name>
    <name type="common">Kanglang fish</name>
    <name type="synonym">Barilius grahami</name>
    <dbReference type="NCBI Taxonomy" id="495550"/>
    <lineage>
        <taxon>Eukaryota</taxon>
        <taxon>Metazoa</taxon>
        <taxon>Chordata</taxon>
        <taxon>Craniata</taxon>
        <taxon>Vertebrata</taxon>
        <taxon>Euteleostomi</taxon>
        <taxon>Actinopterygii</taxon>
        <taxon>Neopterygii</taxon>
        <taxon>Teleostei</taxon>
        <taxon>Ostariophysi</taxon>
        <taxon>Cypriniformes</taxon>
        <taxon>Xenocyprididae</taxon>
        <taxon>Xenocypridinae</taxon>
        <taxon>Xenocypridinae incertae sedis</taxon>
        <taxon>Anabarilius</taxon>
    </lineage>
</organism>